<dbReference type="FunFam" id="1.10.1040.10:FF:000028">
    <property type="entry name" value="Mannitol 2-dehydrogenase"/>
    <property type="match status" value="1"/>
</dbReference>
<comment type="subunit">
    <text evidence="2">Monomer.</text>
</comment>
<dbReference type="EMBL" id="JAJTJA010000012">
    <property type="protein sequence ID" value="KAH8691547.1"/>
    <property type="molecule type" value="Genomic_DNA"/>
</dbReference>
<evidence type="ECO:0000313" key="11">
    <source>
        <dbReference type="Proteomes" id="UP001201262"/>
    </source>
</evidence>
<protein>
    <recommendedName>
        <fullName evidence="6">Mannitol 2-dehydrogenase</fullName>
        <ecNumber evidence="5">1.1.1.67</ecNumber>
    </recommendedName>
</protein>
<organism evidence="10 11">
    <name type="scientific">Talaromyces proteolyticus</name>
    <dbReference type="NCBI Taxonomy" id="1131652"/>
    <lineage>
        <taxon>Eukaryota</taxon>
        <taxon>Fungi</taxon>
        <taxon>Dikarya</taxon>
        <taxon>Ascomycota</taxon>
        <taxon>Pezizomycotina</taxon>
        <taxon>Eurotiomycetes</taxon>
        <taxon>Eurotiomycetidae</taxon>
        <taxon>Eurotiales</taxon>
        <taxon>Trichocomaceae</taxon>
        <taxon>Talaromyces</taxon>
        <taxon>Talaromyces sect. Bacilispori</taxon>
    </lineage>
</organism>
<comment type="caution">
    <text evidence="10">The sequence shown here is derived from an EMBL/GenBank/DDBJ whole genome shotgun (WGS) entry which is preliminary data.</text>
</comment>
<dbReference type="GO" id="GO:0050086">
    <property type="term" value="F:mannitol 2-dehydrogenase activity"/>
    <property type="evidence" value="ECO:0007669"/>
    <property type="project" value="UniProtKB-EC"/>
</dbReference>
<dbReference type="InterPro" id="IPR013328">
    <property type="entry name" value="6PGD_dom2"/>
</dbReference>
<dbReference type="EC" id="1.1.1.67" evidence="5"/>
<dbReference type="SUPFAM" id="SSF51735">
    <property type="entry name" value="NAD(P)-binding Rossmann-fold domains"/>
    <property type="match status" value="1"/>
</dbReference>
<gene>
    <name evidence="10" type="ORF">BGW36DRAFT_328000</name>
</gene>
<evidence type="ECO:0000256" key="6">
    <source>
        <dbReference type="ARBA" id="ARBA00040250"/>
    </source>
</evidence>
<evidence type="ECO:0000256" key="7">
    <source>
        <dbReference type="ARBA" id="ARBA00047733"/>
    </source>
</evidence>
<dbReference type="InterPro" id="IPR050988">
    <property type="entry name" value="Mannitol_DH/Oxidoreductase"/>
</dbReference>
<evidence type="ECO:0000256" key="5">
    <source>
        <dbReference type="ARBA" id="ARBA00038970"/>
    </source>
</evidence>
<dbReference type="InterPro" id="IPR036291">
    <property type="entry name" value="NAD(P)-bd_dom_sf"/>
</dbReference>
<evidence type="ECO:0000256" key="2">
    <source>
        <dbReference type="ARBA" id="ARBA00011245"/>
    </source>
</evidence>
<comment type="similarity">
    <text evidence="1">Belongs to the mannitol dehydrogenase family.</text>
</comment>
<sequence length="503" mass="56383">MAAIKLSSKNLSQILATGKSNVPTVPTYQRDGAVKEGIVHVGVGGFHRAHLAVYINNLMQKHGVTDYAICGVGLQPFDASMRDALRSQDHLYTVIERSAKGKSAHIIGSINSYLFAPDNREAVIAKMAHPDTHIVSLTITESGYYYNENTHELESDHPDIQFDLAPANKKAPRTTFGFLYAALEQRYQQGLKPFTVMSCDNMQKNGSISRHMLESFARLRDPKVANWIMEQGAFPNSMVDRITPQTSAADKVTLANDFGIEDAWPVVTEPFTQWVIEDQFSDGRPLFEKVGVQVVRNVHDVEQFEKHKLRLLNGSHSAIGYPGHLAGFEYVYQVMENPLFSKLIWQMMQEEVKPLLSEIPGVDLDEYCKTLIERFSNPTILDQLPRICLNGSGKIPQFIMPSIAEAIWVTGPFRRLCFVAAAWFCYINGVDDSGKTFKVDDPMREELQAMARAGGTNPAKLLSIKSLFGDDLRGDKRFIQEITTAMEDITRDGIMKTLPKYID</sequence>
<dbReference type="GO" id="GO:0046029">
    <property type="term" value="F:mannitol dehydrogenase activity"/>
    <property type="evidence" value="ECO:0007669"/>
    <property type="project" value="TreeGrafter"/>
</dbReference>
<evidence type="ECO:0000259" key="8">
    <source>
        <dbReference type="Pfam" id="PF01232"/>
    </source>
</evidence>
<dbReference type="GeneID" id="70243052"/>
<dbReference type="PANTHER" id="PTHR43362:SF1">
    <property type="entry name" value="MANNITOL DEHYDROGENASE 2-RELATED"/>
    <property type="match status" value="1"/>
</dbReference>
<evidence type="ECO:0000259" key="9">
    <source>
        <dbReference type="Pfam" id="PF08125"/>
    </source>
</evidence>
<evidence type="ECO:0000256" key="1">
    <source>
        <dbReference type="ARBA" id="ARBA00006541"/>
    </source>
</evidence>
<feature type="domain" description="Mannitol dehydrogenase N-terminal" evidence="8">
    <location>
        <begin position="37"/>
        <end position="288"/>
    </location>
</feature>
<accession>A0AAD4KHV1</accession>
<keyword evidence="3" id="KW-0560">Oxidoreductase</keyword>
<dbReference type="Pfam" id="PF01232">
    <property type="entry name" value="Mannitol_dh"/>
    <property type="match status" value="1"/>
</dbReference>
<dbReference type="InterPro" id="IPR008927">
    <property type="entry name" value="6-PGluconate_DH-like_C_sf"/>
</dbReference>
<comment type="catalytic activity">
    <reaction evidence="7">
        <text>D-mannitol + NAD(+) = D-fructose + NADH + H(+)</text>
        <dbReference type="Rhea" id="RHEA:12084"/>
        <dbReference type="ChEBI" id="CHEBI:15378"/>
        <dbReference type="ChEBI" id="CHEBI:16899"/>
        <dbReference type="ChEBI" id="CHEBI:37721"/>
        <dbReference type="ChEBI" id="CHEBI:57540"/>
        <dbReference type="ChEBI" id="CHEBI:57945"/>
        <dbReference type="EC" id="1.1.1.67"/>
    </reaction>
</comment>
<evidence type="ECO:0000256" key="3">
    <source>
        <dbReference type="ARBA" id="ARBA00023002"/>
    </source>
</evidence>
<dbReference type="Proteomes" id="UP001201262">
    <property type="component" value="Unassembled WGS sequence"/>
</dbReference>
<dbReference type="PANTHER" id="PTHR43362">
    <property type="entry name" value="MANNITOL DEHYDROGENASE DSF1-RELATED"/>
    <property type="match status" value="1"/>
</dbReference>
<dbReference type="InterPro" id="IPR000669">
    <property type="entry name" value="Mannitol_DH"/>
</dbReference>
<reference evidence="10" key="1">
    <citation type="submission" date="2021-12" db="EMBL/GenBank/DDBJ databases">
        <title>Convergent genome expansion in fungi linked to evolution of root-endophyte symbiosis.</title>
        <authorList>
            <consortium name="DOE Joint Genome Institute"/>
            <person name="Ke Y.-H."/>
            <person name="Bonito G."/>
            <person name="Liao H.-L."/>
            <person name="Looney B."/>
            <person name="Rojas-Flechas A."/>
            <person name="Nash J."/>
            <person name="Hameed K."/>
            <person name="Schadt C."/>
            <person name="Martin F."/>
            <person name="Crous P.W."/>
            <person name="Miettinen O."/>
            <person name="Magnuson J.K."/>
            <person name="Labbe J."/>
            <person name="Jacobson D."/>
            <person name="Doktycz M.J."/>
            <person name="Veneault-Fourrey C."/>
            <person name="Kuo A."/>
            <person name="Mondo S."/>
            <person name="Calhoun S."/>
            <person name="Riley R."/>
            <person name="Ohm R."/>
            <person name="LaButti K."/>
            <person name="Andreopoulos B."/>
            <person name="Pangilinan J."/>
            <person name="Nolan M."/>
            <person name="Tritt A."/>
            <person name="Clum A."/>
            <person name="Lipzen A."/>
            <person name="Daum C."/>
            <person name="Barry K."/>
            <person name="Grigoriev I.V."/>
            <person name="Vilgalys R."/>
        </authorList>
    </citation>
    <scope>NUCLEOTIDE SEQUENCE</scope>
    <source>
        <strain evidence="10">PMI_201</strain>
    </source>
</reference>
<keyword evidence="11" id="KW-1185">Reference proteome</keyword>
<feature type="domain" description="Mannitol dehydrogenase C-terminal" evidence="9">
    <location>
        <begin position="300"/>
        <end position="489"/>
    </location>
</feature>
<dbReference type="FunFam" id="3.40.50.720:FF:000129">
    <property type="entry name" value="D-mannonate oxidoreductase"/>
    <property type="match status" value="1"/>
</dbReference>
<dbReference type="RefSeq" id="XP_046067639.1">
    <property type="nucleotide sequence ID" value="XM_046212765.1"/>
</dbReference>
<dbReference type="SUPFAM" id="SSF48179">
    <property type="entry name" value="6-phosphogluconate dehydrogenase C-terminal domain-like"/>
    <property type="match status" value="1"/>
</dbReference>
<dbReference type="InterPro" id="IPR013118">
    <property type="entry name" value="Mannitol_DH_C"/>
</dbReference>
<evidence type="ECO:0000313" key="10">
    <source>
        <dbReference type="EMBL" id="KAH8691547.1"/>
    </source>
</evidence>
<dbReference type="Gene3D" id="3.40.50.720">
    <property type="entry name" value="NAD(P)-binding Rossmann-like Domain"/>
    <property type="match status" value="1"/>
</dbReference>
<evidence type="ECO:0000256" key="4">
    <source>
        <dbReference type="ARBA" id="ARBA00023027"/>
    </source>
</evidence>
<dbReference type="Pfam" id="PF08125">
    <property type="entry name" value="Mannitol_dh_C"/>
    <property type="match status" value="1"/>
</dbReference>
<dbReference type="Gene3D" id="1.10.1040.10">
    <property type="entry name" value="N-(1-d-carboxylethyl)-l-norvaline Dehydrogenase, domain 2"/>
    <property type="match status" value="1"/>
</dbReference>
<name>A0AAD4KHV1_9EURO</name>
<dbReference type="InterPro" id="IPR013131">
    <property type="entry name" value="Mannitol_DH_N"/>
</dbReference>
<dbReference type="PRINTS" id="PR00084">
    <property type="entry name" value="MTLDHDRGNASE"/>
</dbReference>
<keyword evidence="4" id="KW-0520">NAD</keyword>
<dbReference type="AlphaFoldDB" id="A0AAD4KHV1"/>
<proteinExistence type="inferred from homology"/>